<keyword evidence="1" id="KW-0732">Signal</keyword>
<evidence type="ECO:0000259" key="2">
    <source>
        <dbReference type="Pfam" id="PF01551"/>
    </source>
</evidence>
<accession>A0ABT1ZIF9</accession>
<keyword evidence="4" id="KW-1185">Reference proteome</keyword>
<gene>
    <name evidence="3" type="ORF">NUH29_13030</name>
</gene>
<sequence>MRVPVRRLAAAAAAAALWAWPIASPHPIARAYLAPATPYAAGHRGVDIRAAEGEVVRAPADGVVHYVGVVVDRPVLSIDHGGGVLSSYEPVVTALHAGDVVHRGQLIGTLQAGHCAGGACLHFGVRIDGAYVSPLLFLGGQPRAVLLPP</sequence>
<protein>
    <submittedName>
        <fullName evidence="3">M23 family metallopeptidase</fullName>
    </submittedName>
</protein>
<dbReference type="RefSeq" id="WP_258799642.1">
    <property type="nucleotide sequence ID" value="NZ_JANTHX010000008.1"/>
</dbReference>
<dbReference type="CDD" id="cd12797">
    <property type="entry name" value="M23_peptidase"/>
    <property type="match status" value="1"/>
</dbReference>
<dbReference type="InterPro" id="IPR050570">
    <property type="entry name" value="Cell_wall_metabolism_enzyme"/>
</dbReference>
<dbReference type="SUPFAM" id="SSF51261">
    <property type="entry name" value="Duplicated hybrid motif"/>
    <property type="match status" value="1"/>
</dbReference>
<name>A0ABT1ZIF9_9MICO</name>
<dbReference type="InterPro" id="IPR016047">
    <property type="entry name" value="M23ase_b-sheet_dom"/>
</dbReference>
<feature type="chain" id="PRO_5046979208" evidence="1">
    <location>
        <begin position="26"/>
        <end position="149"/>
    </location>
</feature>
<feature type="domain" description="M23ase beta-sheet core" evidence="2">
    <location>
        <begin position="42"/>
        <end position="134"/>
    </location>
</feature>
<feature type="signal peptide" evidence="1">
    <location>
        <begin position="1"/>
        <end position="25"/>
    </location>
</feature>
<proteinExistence type="predicted"/>
<dbReference type="PANTHER" id="PTHR21666">
    <property type="entry name" value="PEPTIDASE-RELATED"/>
    <property type="match status" value="1"/>
</dbReference>
<dbReference type="Pfam" id="PF01551">
    <property type="entry name" value="Peptidase_M23"/>
    <property type="match status" value="1"/>
</dbReference>
<evidence type="ECO:0000256" key="1">
    <source>
        <dbReference type="SAM" id="SignalP"/>
    </source>
</evidence>
<comment type="caution">
    <text evidence="3">The sequence shown here is derived from an EMBL/GenBank/DDBJ whole genome shotgun (WGS) entry which is preliminary data.</text>
</comment>
<dbReference type="PANTHER" id="PTHR21666:SF270">
    <property type="entry name" value="MUREIN HYDROLASE ACTIVATOR ENVC"/>
    <property type="match status" value="1"/>
</dbReference>
<dbReference type="EMBL" id="JANTHX010000008">
    <property type="protein sequence ID" value="MCS0500472.1"/>
    <property type="molecule type" value="Genomic_DNA"/>
</dbReference>
<evidence type="ECO:0000313" key="4">
    <source>
        <dbReference type="Proteomes" id="UP001205337"/>
    </source>
</evidence>
<organism evidence="3 4">
    <name type="scientific">Protaetiibacter mangrovi</name>
    <dbReference type="NCBI Taxonomy" id="2970926"/>
    <lineage>
        <taxon>Bacteria</taxon>
        <taxon>Bacillati</taxon>
        <taxon>Actinomycetota</taxon>
        <taxon>Actinomycetes</taxon>
        <taxon>Micrococcales</taxon>
        <taxon>Microbacteriaceae</taxon>
        <taxon>Protaetiibacter</taxon>
    </lineage>
</organism>
<reference evidence="3 4" key="1">
    <citation type="submission" date="2022-08" db="EMBL/GenBank/DDBJ databases">
        <authorList>
            <person name="Li F."/>
        </authorList>
    </citation>
    <scope>NUCLEOTIDE SEQUENCE [LARGE SCALE GENOMIC DNA]</scope>
    <source>
        <strain evidence="3 4">10F1B-8-1</strain>
    </source>
</reference>
<dbReference type="Proteomes" id="UP001205337">
    <property type="component" value="Unassembled WGS sequence"/>
</dbReference>
<dbReference type="InterPro" id="IPR011055">
    <property type="entry name" value="Dup_hybrid_motif"/>
</dbReference>
<evidence type="ECO:0000313" key="3">
    <source>
        <dbReference type="EMBL" id="MCS0500472.1"/>
    </source>
</evidence>
<dbReference type="Gene3D" id="2.70.70.10">
    <property type="entry name" value="Glucose Permease (Domain IIA)"/>
    <property type="match status" value="1"/>
</dbReference>